<dbReference type="SUPFAM" id="SSF56672">
    <property type="entry name" value="DNA/RNA polymerases"/>
    <property type="match status" value="1"/>
</dbReference>
<dbReference type="InParanoid" id="A0A067NAK7"/>
<dbReference type="EMBL" id="KL198011">
    <property type="protein sequence ID" value="KDQ25083.1"/>
    <property type="molecule type" value="Genomic_DNA"/>
</dbReference>
<dbReference type="AlphaFoldDB" id="A0A067NAK7"/>
<protein>
    <submittedName>
        <fullName evidence="2">Uncharacterized protein</fullName>
    </submittedName>
</protein>
<feature type="region of interest" description="Disordered" evidence="1">
    <location>
        <begin position="121"/>
        <end position="152"/>
    </location>
</feature>
<accession>A0A067NAK7</accession>
<dbReference type="OrthoDB" id="3061185at2759"/>
<name>A0A067NAK7_PLEO1</name>
<evidence type="ECO:0000313" key="2">
    <source>
        <dbReference type="EMBL" id="KDQ25083.1"/>
    </source>
</evidence>
<dbReference type="STRING" id="1137138.A0A067NAK7"/>
<sequence length="242" mass="26205">MVLASDSIFIAPGHCSNVPVILPDERREAWFIEGLLLSEDGQDVLAVPATLVTSTLPYLPIANPTTRPLCVHKGDIVGYAFDPQTYFDSPSSSDQLERLQTSAFSVQKLINACNDIYTSKGGSTPLSPSPPPSTSSELWGPKTTATPEEDSPTDVVHAVHLGPDIPEDVRPALEEVLQRRFKAFGVGGHLGRVDRKATIPLKPGVQPISLPMYGTSPAKREVLDAQLNKWFVQEVIEPSKSP</sequence>
<dbReference type="InterPro" id="IPR043502">
    <property type="entry name" value="DNA/RNA_pol_sf"/>
</dbReference>
<evidence type="ECO:0000313" key="3">
    <source>
        <dbReference type="Proteomes" id="UP000027073"/>
    </source>
</evidence>
<organism evidence="2 3">
    <name type="scientific">Pleurotus ostreatus (strain PC15)</name>
    <name type="common">Oyster mushroom</name>
    <dbReference type="NCBI Taxonomy" id="1137138"/>
    <lineage>
        <taxon>Eukaryota</taxon>
        <taxon>Fungi</taxon>
        <taxon>Dikarya</taxon>
        <taxon>Basidiomycota</taxon>
        <taxon>Agaricomycotina</taxon>
        <taxon>Agaricomycetes</taxon>
        <taxon>Agaricomycetidae</taxon>
        <taxon>Agaricales</taxon>
        <taxon>Pleurotineae</taxon>
        <taxon>Pleurotaceae</taxon>
        <taxon>Pleurotus</taxon>
    </lineage>
</organism>
<evidence type="ECO:0000256" key="1">
    <source>
        <dbReference type="SAM" id="MobiDB-lite"/>
    </source>
</evidence>
<proteinExistence type="predicted"/>
<gene>
    <name evidence="2" type="ORF">PLEOSDRAFT_1046357</name>
</gene>
<dbReference type="VEuPathDB" id="FungiDB:PLEOSDRAFT_1046357"/>
<dbReference type="Proteomes" id="UP000027073">
    <property type="component" value="Unassembled WGS sequence"/>
</dbReference>
<dbReference type="Gene3D" id="3.10.10.10">
    <property type="entry name" value="HIV Type 1 Reverse Transcriptase, subunit A, domain 1"/>
    <property type="match status" value="1"/>
</dbReference>
<reference evidence="3" key="1">
    <citation type="journal article" date="2014" name="Proc. Natl. Acad. Sci. U.S.A.">
        <title>Extensive sampling of basidiomycete genomes demonstrates inadequacy of the white-rot/brown-rot paradigm for wood decay fungi.</title>
        <authorList>
            <person name="Riley R."/>
            <person name="Salamov A.A."/>
            <person name="Brown D.W."/>
            <person name="Nagy L.G."/>
            <person name="Floudas D."/>
            <person name="Held B.W."/>
            <person name="Levasseur A."/>
            <person name="Lombard V."/>
            <person name="Morin E."/>
            <person name="Otillar R."/>
            <person name="Lindquist E.A."/>
            <person name="Sun H."/>
            <person name="LaButti K.M."/>
            <person name="Schmutz J."/>
            <person name="Jabbour D."/>
            <person name="Luo H."/>
            <person name="Baker S.E."/>
            <person name="Pisabarro A.G."/>
            <person name="Walton J.D."/>
            <person name="Blanchette R.A."/>
            <person name="Henrissat B."/>
            <person name="Martin F."/>
            <person name="Cullen D."/>
            <person name="Hibbett D.S."/>
            <person name="Grigoriev I.V."/>
        </authorList>
    </citation>
    <scope>NUCLEOTIDE SEQUENCE [LARGE SCALE GENOMIC DNA]</scope>
    <source>
        <strain evidence="3">PC15</strain>
    </source>
</reference>
<dbReference type="HOGENOM" id="CLU_1147584_0_0_1"/>